<feature type="region of interest" description="Disordered" evidence="1">
    <location>
        <begin position="738"/>
        <end position="772"/>
    </location>
</feature>
<evidence type="ECO:0000313" key="4">
    <source>
        <dbReference type="Proteomes" id="UP000829364"/>
    </source>
</evidence>
<dbReference type="InterPro" id="IPR043904">
    <property type="entry name" value="PhoD_2-like"/>
</dbReference>
<evidence type="ECO:0000313" key="3">
    <source>
        <dbReference type="EMBL" id="UNI23207.1"/>
    </source>
</evidence>
<name>A0A9Q8VFV9_9HYPO</name>
<dbReference type="Gene3D" id="3.60.21.70">
    <property type="entry name" value="PhoD-like phosphatase"/>
    <property type="match status" value="1"/>
</dbReference>
<dbReference type="PANTHER" id="PTHR46689:SF1">
    <property type="entry name" value="PHOD-LIKE PHOSPHATASE DOMAIN-CONTAINING PROTEIN"/>
    <property type="match status" value="1"/>
</dbReference>
<feature type="compositionally biased region" description="Low complexity" evidence="1">
    <location>
        <begin position="52"/>
        <end position="65"/>
    </location>
</feature>
<dbReference type="Pfam" id="PF19050">
    <property type="entry name" value="PhoD_2"/>
    <property type="match status" value="2"/>
</dbReference>
<organism evidence="3 4">
    <name type="scientific">Purpureocillium takamizusanense</name>
    <dbReference type="NCBI Taxonomy" id="2060973"/>
    <lineage>
        <taxon>Eukaryota</taxon>
        <taxon>Fungi</taxon>
        <taxon>Dikarya</taxon>
        <taxon>Ascomycota</taxon>
        <taxon>Pezizomycotina</taxon>
        <taxon>Sordariomycetes</taxon>
        <taxon>Hypocreomycetidae</taxon>
        <taxon>Hypocreales</taxon>
        <taxon>Ophiocordycipitaceae</taxon>
        <taxon>Purpureocillium</taxon>
    </lineage>
</organism>
<keyword evidence="4" id="KW-1185">Reference proteome</keyword>
<dbReference type="GeneID" id="72070984"/>
<accession>A0A9Q8VFV9</accession>
<protein>
    <recommendedName>
        <fullName evidence="2">PhoD-like phosphatase domain-containing protein</fullName>
    </recommendedName>
</protein>
<dbReference type="PANTHER" id="PTHR46689">
    <property type="entry name" value="MEMBRANE PROTEIN, PUTATIVE-RELATED"/>
    <property type="match status" value="1"/>
</dbReference>
<dbReference type="InterPro" id="IPR038607">
    <property type="entry name" value="PhoD-like_sf"/>
</dbReference>
<evidence type="ECO:0000259" key="2">
    <source>
        <dbReference type="Pfam" id="PF19050"/>
    </source>
</evidence>
<dbReference type="CDD" id="cd07389">
    <property type="entry name" value="MPP_PhoD"/>
    <property type="match status" value="1"/>
</dbReference>
<gene>
    <name evidence="3" type="ORF">JDV02_009039</name>
</gene>
<feature type="compositionally biased region" description="Basic and acidic residues" evidence="1">
    <location>
        <begin position="88"/>
        <end position="97"/>
    </location>
</feature>
<feature type="compositionally biased region" description="Basic and acidic residues" evidence="1">
    <location>
        <begin position="1544"/>
        <end position="1553"/>
    </location>
</feature>
<dbReference type="RefSeq" id="XP_047846688.1">
    <property type="nucleotide sequence ID" value="XM_047990679.1"/>
</dbReference>
<feature type="region of interest" description="Disordered" evidence="1">
    <location>
        <begin position="1"/>
        <end position="243"/>
    </location>
</feature>
<feature type="compositionally biased region" description="Basic and acidic residues" evidence="1">
    <location>
        <begin position="288"/>
        <end position="312"/>
    </location>
</feature>
<reference evidence="3" key="1">
    <citation type="submission" date="2021-11" db="EMBL/GenBank/DDBJ databases">
        <title>Purpureocillium_takamizusanense_genome.</title>
        <authorList>
            <person name="Nguyen N.-H."/>
        </authorList>
    </citation>
    <scope>NUCLEOTIDE SEQUENCE</scope>
    <source>
        <strain evidence="3">PT3</strain>
    </source>
</reference>
<feature type="compositionally biased region" description="Basic residues" evidence="1">
    <location>
        <begin position="1532"/>
        <end position="1543"/>
    </location>
</feature>
<feature type="compositionally biased region" description="Low complexity" evidence="1">
    <location>
        <begin position="336"/>
        <end position="350"/>
    </location>
</feature>
<feature type="compositionally biased region" description="Acidic residues" evidence="1">
    <location>
        <begin position="1554"/>
        <end position="1569"/>
    </location>
</feature>
<dbReference type="OrthoDB" id="9999821at2759"/>
<dbReference type="Proteomes" id="UP000829364">
    <property type="component" value="Chromosome 9"/>
</dbReference>
<feature type="region of interest" description="Disordered" evidence="1">
    <location>
        <begin position="283"/>
        <end position="466"/>
    </location>
</feature>
<feature type="region of interest" description="Disordered" evidence="1">
    <location>
        <begin position="1261"/>
        <end position="1466"/>
    </location>
</feature>
<feature type="compositionally biased region" description="Basic and acidic residues" evidence="1">
    <location>
        <begin position="738"/>
        <end position="756"/>
    </location>
</feature>
<feature type="domain" description="PhoD-like phosphatase" evidence="2">
    <location>
        <begin position="843"/>
        <end position="1096"/>
    </location>
</feature>
<feature type="compositionally biased region" description="Basic and acidic residues" evidence="1">
    <location>
        <begin position="438"/>
        <end position="451"/>
    </location>
</feature>
<dbReference type="InterPro" id="IPR018946">
    <property type="entry name" value="PhoD-like_MPP"/>
</dbReference>
<feature type="domain" description="PhoD-like phosphatase" evidence="2">
    <location>
        <begin position="1103"/>
        <end position="1263"/>
    </location>
</feature>
<feature type="compositionally biased region" description="Acidic residues" evidence="1">
    <location>
        <begin position="1411"/>
        <end position="1420"/>
    </location>
</feature>
<feature type="region of interest" description="Disordered" evidence="1">
    <location>
        <begin position="1531"/>
        <end position="1569"/>
    </location>
</feature>
<dbReference type="EMBL" id="CP086362">
    <property type="protein sequence ID" value="UNI23207.1"/>
    <property type="molecule type" value="Genomic_DNA"/>
</dbReference>
<sequence>MSAPYWGQLPEPQVVKDRRRLSAGLDSNDDSSSRRAPNRASIQTSYTDGGLTESTFSPHSPTTSSVAGAGLAPRPPSYQRQTQSRVSRPTDHGHDTSRPAVASGLATPPAAPDVPRGPPVSYRHPHGNGGLPYTYPAAAAAATSGAPYDPEAPPAALSRNADMQPEAYYTTRQDTRFDGSSQLPVRDVAARRDADVAAQPRRPSAAGSSAERRRNMTKEEKRARVQAAEQRARQRAAAKAAADMSVARDAQAVDQYQADHNMHQEPHVVPAPVSMPAPVSVAQTMPHEPARRELPARHEPPSHRHPHEEQHDYPNPAWQEPQQTPRQHQHQHHQQQQHSHQQQPHHQQLQEVVPPRQLPPPGDSGIPQRNLSFRERTARNDGNLPGGESQPLPVGGGLALARSGSNKLRKEPPPEARYRQMGAERSVSMRQTPTGPPRSDRVVSLEARNKELPPPPPTEARAAPSHDNERYPAFVESEPIHSIHRRATEPSQRHIEIQAAPVTGHRHNVEQPAETQLAQPAVIRPQALQEAESEASHPHSPGMPSIRREDLRPGEGLYKPPEWLDEWKKGTTGTLSGALLDVTREQSSGADINKAWWETGRGGGNGNAARRKAEAFDGEYDDTTGPTRFKPPLYLKCGPLLRYCGIRRERFPTRSGGFNEREIWRGSILIVTQDAESSYEIAPMLRLFVQNVALLPRPPHQVNGDLPPEYVDPIAGHPKLGRRGETLYVRPVEQLEEAKDLSRDETDNGLFEKTKSPPDVAPADGSTDLPGSFARRRKAVGIDGEKLQKYKDARGFRLHAERGHTFWRFNIEVELQAKQQRIAYRINRGPCMGFWVPARGEAMNIMFYSCNGFSLSAKPDELSGPDPMWRDVLNSHQTQPFHVMVGGGDQLYNDCIADECQLFDQWLDARNPHHKHNAPFLPEMQDEMEEFYLERYCMWFSQGLFGLANSQIAMVNMYDDHDIFDGYGSYPDRYMNSPVFRGLGAVAFKYYMLFQHQSLMDETEMTEPSWILGDQPGPYIGELSRSVYVSVGGKVALLAVDCRTERTEHDVIGDKTWEKIMNRLYAEVRRGQVEHLLVLLGVPIAYPRLVWLENILTSRLMHPVKALGRTGVFGKALNNIDGGVEVLDDLNDHWTAKNHKHERSIIIEDLQDLAIDKSMRVTILSGDVHLAAVGQFYSNPKLGLAKHKDPRYMPNIISSAMANHPPSDLMADVLNKRNKVHHFDKQTDENMIPLFQHGVDGKARNNKHLLPHRNWCQIRAWAPGNTPPPTPPLSAYEGTPSPSPSKGGGIFRRLSSRRQPQAANFDGSRDSVRGPKPPVSGGMGFFRSLSRRNSTDGRRPAKLTRSMSLGRGEGEKRGFFGFGRRGSESRPDDGGINGQWGGDSDEDEFYGHPAHPPPAARPSGLRGGGTYDDEYAEGDESYFTARPLPPRRAVTLESQPPSAGDEEAPVIRPFHRTPTGLSTKQLKKAEQYEVDLEGGLDITLNVEVNPKDPTGITVPYRLLVPRLQYEYDPASDELAASTKRLAQEPRGFKRLFSIRRRKQEKAQETHDGPPSEEDEDGEEDEYPRH</sequence>
<feature type="compositionally biased region" description="Low complexity" evidence="1">
    <location>
        <begin position="225"/>
        <end position="243"/>
    </location>
</feature>
<dbReference type="GO" id="GO:0016020">
    <property type="term" value="C:membrane"/>
    <property type="evidence" value="ECO:0007669"/>
    <property type="project" value="TreeGrafter"/>
</dbReference>
<feature type="compositionally biased region" description="Polar residues" evidence="1">
    <location>
        <begin position="78"/>
        <end position="87"/>
    </location>
</feature>
<feature type="compositionally biased region" description="Basic and acidic residues" evidence="1">
    <location>
        <begin position="210"/>
        <end position="223"/>
    </location>
</feature>
<feature type="region of interest" description="Disordered" evidence="1">
    <location>
        <begin position="527"/>
        <end position="554"/>
    </location>
</feature>
<proteinExistence type="predicted"/>
<feature type="compositionally biased region" description="Pro residues" evidence="1">
    <location>
        <begin position="109"/>
        <end position="118"/>
    </location>
</feature>
<feature type="compositionally biased region" description="Basic and acidic residues" evidence="1">
    <location>
        <begin position="408"/>
        <end position="418"/>
    </location>
</feature>
<evidence type="ECO:0000256" key="1">
    <source>
        <dbReference type="SAM" id="MobiDB-lite"/>
    </source>
</evidence>
<dbReference type="KEGG" id="ptkz:JDV02_009039"/>